<dbReference type="InterPro" id="IPR050111">
    <property type="entry name" value="C-type_lectin/snaclec_domain"/>
</dbReference>
<dbReference type="InterPro" id="IPR033989">
    <property type="entry name" value="CD209-like_CTLD"/>
</dbReference>
<reference evidence="4 5" key="1">
    <citation type="submission" date="2021-06" db="EMBL/GenBank/DDBJ databases">
        <title>Chromosome-level genome assembly of the red-tail catfish (Hemibagrus wyckioides).</title>
        <authorList>
            <person name="Shao F."/>
        </authorList>
    </citation>
    <scope>NUCLEOTIDE SEQUENCE [LARGE SCALE GENOMIC DNA]</scope>
    <source>
        <strain evidence="4">EC202008001</strain>
        <tissue evidence="4">Blood</tissue>
    </source>
</reference>
<dbReference type="PROSITE" id="PS00615">
    <property type="entry name" value="C_TYPE_LECTIN_1"/>
    <property type="match status" value="1"/>
</dbReference>
<sequence length="123" mass="14357">MGWIYLNPSIYYISNEGKTWTESRQDCRGRGADLVIINNEEEEEFIRKQLRNSDSWIGLSDRDKEGEWKWVDGTPLTDPYWVKGEPNDVGNEDCVKMFGILINNGWNDIPCSISNIWICEKSY</sequence>
<dbReference type="Pfam" id="PF00059">
    <property type="entry name" value="Lectin_C"/>
    <property type="match status" value="1"/>
</dbReference>
<organism evidence="4 5">
    <name type="scientific">Hemibagrus wyckioides</name>
    <dbReference type="NCBI Taxonomy" id="337641"/>
    <lineage>
        <taxon>Eukaryota</taxon>
        <taxon>Metazoa</taxon>
        <taxon>Chordata</taxon>
        <taxon>Craniata</taxon>
        <taxon>Vertebrata</taxon>
        <taxon>Euteleostomi</taxon>
        <taxon>Actinopterygii</taxon>
        <taxon>Neopterygii</taxon>
        <taxon>Teleostei</taxon>
        <taxon>Ostariophysi</taxon>
        <taxon>Siluriformes</taxon>
        <taxon>Bagridae</taxon>
        <taxon>Hemibagrus</taxon>
    </lineage>
</organism>
<name>A0A9D3S7X9_9TELE</name>
<evidence type="ECO:0000313" key="4">
    <source>
        <dbReference type="EMBL" id="KAG7313927.1"/>
    </source>
</evidence>
<keyword evidence="5" id="KW-1185">Reference proteome</keyword>
<evidence type="ECO:0000256" key="2">
    <source>
        <dbReference type="ARBA" id="ARBA00023157"/>
    </source>
</evidence>
<dbReference type="InterPro" id="IPR016187">
    <property type="entry name" value="CTDL_fold"/>
</dbReference>
<dbReference type="Gene3D" id="3.10.100.10">
    <property type="entry name" value="Mannose-Binding Protein A, subunit A"/>
    <property type="match status" value="1"/>
</dbReference>
<dbReference type="OrthoDB" id="6337382at2759"/>
<evidence type="ECO:0000256" key="1">
    <source>
        <dbReference type="ARBA" id="ARBA00022734"/>
    </source>
</evidence>
<evidence type="ECO:0000259" key="3">
    <source>
        <dbReference type="PROSITE" id="PS50041"/>
    </source>
</evidence>
<feature type="domain" description="C-type lectin" evidence="3">
    <location>
        <begin position="11"/>
        <end position="120"/>
    </location>
</feature>
<proteinExistence type="predicted"/>
<evidence type="ECO:0000313" key="5">
    <source>
        <dbReference type="Proteomes" id="UP000824219"/>
    </source>
</evidence>
<dbReference type="AlphaFoldDB" id="A0A9D3S7X9"/>
<dbReference type="CDD" id="cd03590">
    <property type="entry name" value="CLECT_DC-SIGN_like"/>
    <property type="match status" value="1"/>
</dbReference>
<comment type="caution">
    <text evidence="4">The sequence shown here is derived from an EMBL/GenBank/DDBJ whole genome shotgun (WGS) entry which is preliminary data.</text>
</comment>
<dbReference type="InterPro" id="IPR001304">
    <property type="entry name" value="C-type_lectin-like"/>
</dbReference>
<dbReference type="InterPro" id="IPR018378">
    <property type="entry name" value="C-type_lectin_CS"/>
</dbReference>
<dbReference type="SMART" id="SM00034">
    <property type="entry name" value="CLECT"/>
    <property type="match status" value="1"/>
</dbReference>
<dbReference type="SUPFAM" id="SSF56436">
    <property type="entry name" value="C-type lectin-like"/>
    <property type="match status" value="1"/>
</dbReference>
<gene>
    <name evidence="4" type="ORF">KOW79_022423</name>
</gene>
<keyword evidence="1" id="KW-0430">Lectin</keyword>
<dbReference type="PANTHER" id="PTHR22803">
    <property type="entry name" value="MANNOSE, PHOSPHOLIPASE, LECTIN RECEPTOR RELATED"/>
    <property type="match status" value="1"/>
</dbReference>
<dbReference type="InterPro" id="IPR016186">
    <property type="entry name" value="C-type_lectin-like/link_sf"/>
</dbReference>
<dbReference type="EMBL" id="JAHKSW010000029">
    <property type="protein sequence ID" value="KAG7313927.1"/>
    <property type="molecule type" value="Genomic_DNA"/>
</dbReference>
<dbReference type="PROSITE" id="PS50041">
    <property type="entry name" value="C_TYPE_LECTIN_2"/>
    <property type="match status" value="1"/>
</dbReference>
<accession>A0A9D3S7X9</accession>
<dbReference type="GO" id="GO:0030246">
    <property type="term" value="F:carbohydrate binding"/>
    <property type="evidence" value="ECO:0007669"/>
    <property type="project" value="UniProtKB-KW"/>
</dbReference>
<keyword evidence="2" id="KW-1015">Disulfide bond</keyword>
<protein>
    <recommendedName>
        <fullName evidence="3">C-type lectin domain-containing protein</fullName>
    </recommendedName>
</protein>
<dbReference type="Proteomes" id="UP000824219">
    <property type="component" value="Linkage Group LG29"/>
</dbReference>